<protein>
    <submittedName>
        <fullName evidence="6">Arsenite efflux MFS transporter ArsK</fullName>
    </submittedName>
</protein>
<feature type="transmembrane region" description="Helical" evidence="4">
    <location>
        <begin position="115"/>
        <end position="139"/>
    </location>
</feature>
<accession>A0ABV7DCT2</accession>
<dbReference type="Proteomes" id="UP001595377">
    <property type="component" value="Unassembled WGS sequence"/>
</dbReference>
<evidence type="ECO:0000256" key="2">
    <source>
        <dbReference type="ARBA" id="ARBA00022989"/>
    </source>
</evidence>
<dbReference type="InterPro" id="IPR036259">
    <property type="entry name" value="MFS_trans_sf"/>
</dbReference>
<dbReference type="RefSeq" id="WP_257318160.1">
    <property type="nucleotide sequence ID" value="NZ_JANFDG010000042.1"/>
</dbReference>
<feature type="domain" description="Major facilitator superfamily (MFS) profile" evidence="5">
    <location>
        <begin position="22"/>
        <end position="409"/>
    </location>
</feature>
<keyword evidence="3 4" id="KW-0472">Membrane</keyword>
<feature type="transmembrane region" description="Helical" evidence="4">
    <location>
        <begin position="21"/>
        <end position="43"/>
    </location>
</feature>
<feature type="transmembrane region" description="Helical" evidence="4">
    <location>
        <begin position="321"/>
        <end position="348"/>
    </location>
</feature>
<reference evidence="7" key="1">
    <citation type="journal article" date="2019" name="Int. J. Syst. Evol. Microbiol.">
        <title>The Global Catalogue of Microorganisms (GCM) 10K type strain sequencing project: providing services to taxonomists for standard genome sequencing and annotation.</title>
        <authorList>
            <consortium name="The Broad Institute Genomics Platform"/>
            <consortium name="The Broad Institute Genome Sequencing Center for Infectious Disease"/>
            <person name="Wu L."/>
            <person name="Ma J."/>
        </authorList>
    </citation>
    <scope>NUCLEOTIDE SEQUENCE [LARGE SCALE GENOMIC DNA]</scope>
    <source>
        <strain evidence="7">KCTC 52677</strain>
    </source>
</reference>
<keyword evidence="7" id="KW-1185">Reference proteome</keyword>
<dbReference type="NCBIfam" id="NF033733">
    <property type="entry name" value="MFS_ArsK"/>
    <property type="match status" value="1"/>
</dbReference>
<name>A0ABV7DCT2_9HYPH</name>
<sequence length="420" mass="43223">MVAARRLLPGARATSLRDRNVPVGVVAALGLTQIIGYGTLYYSFSILAPGMAADLGITVAQVFAIFSASLFVGGLSAPYIGRQMDGVGASTVMAIGSVLSAVTLILCAWSPSVVIFALAIVVLEISSGMVQYQAAFAALVEADPRSASRSITYLTLIAGFASTIFWPIATALLGYLSWREIYLVYAGLNLVVCMPFHVWIMRKGKVAAAGGLRPMREPVVGAVPRERRRSAVIIVSAAFALLSFTLGAMLAHMVPMLGTLGFGSAAVVIGSLFGPAQVLSRLINMIFGTRLAPPGLAVLSAVFMVLSVVIMALSGNWLPGAVAFSICLGLGSGINSIAQGSLPLYLFGSDGYGALTGKMAAARLAAGAAAPFSFAATMEQFGIGASLVLSAALGSIGIVAFVAVAMTTKRNLVVSTSLSN</sequence>
<dbReference type="InterPro" id="IPR011701">
    <property type="entry name" value="MFS"/>
</dbReference>
<dbReference type="EMBL" id="JBHRSP010000011">
    <property type="protein sequence ID" value="MFC3072745.1"/>
    <property type="molecule type" value="Genomic_DNA"/>
</dbReference>
<evidence type="ECO:0000259" key="5">
    <source>
        <dbReference type="PROSITE" id="PS50850"/>
    </source>
</evidence>
<feature type="transmembrane region" description="Helical" evidence="4">
    <location>
        <begin position="87"/>
        <end position="109"/>
    </location>
</feature>
<dbReference type="PROSITE" id="PS50850">
    <property type="entry name" value="MFS"/>
    <property type="match status" value="1"/>
</dbReference>
<organism evidence="6 7">
    <name type="scientific">Shinella pollutisoli</name>
    <dbReference type="NCBI Taxonomy" id="2250594"/>
    <lineage>
        <taxon>Bacteria</taxon>
        <taxon>Pseudomonadati</taxon>
        <taxon>Pseudomonadota</taxon>
        <taxon>Alphaproteobacteria</taxon>
        <taxon>Hyphomicrobiales</taxon>
        <taxon>Rhizobiaceae</taxon>
        <taxon>Shinella</taxon>
    </lineage>
</organism>
<feature type="transmembrane region" description="Helical" evidence="4">
    <location>
        <begin position="383"/>
        <end position="405"/>
    </location>
</feature>
<gene>
    <name evidence="6" type="primary">arsK</name>
    <name evidence="6" type="ORF">ACFOHH_06485</name>
</gene>
<evidence type="ECO:0000313" key="7">
    <source>
        <dbReference type="Proteomes" id="UP001595377"/>
    </source>
</evidence>
<feature type="transmembrane region" description="Helical" evidence="4">
    <location>
        <begin position="182"/>
        <end position="200"/>
    </location>
</feature>
<dbReference type="SUPFAM" id="SSF103473">
    <property type="entry name" value="MFS general substrate transporter"/>
    <property type="match status" value="1"/>
</dbReference>
<feature type="transmembrane region" description="Helical" evidence="4">
    <location>
        <begin position="151"/>
        <end position="176"/>
    </location>
</feature>
<evidence type="ECO:0000256" key="3">
    <source>
        <dbReference type="ARBA" id="ARBA00023136"/>
    </source>
</evidence>
<feature type="transmembrane region" description="Helical" evidence="4">
    <location>
        <begin position="55"/>
        <end position="75"/>
    </location>
</feature>
<keyword evidence="1 4" id="KW-0812">Transmembrane</keyword>
<dbReference type="InterPro" id="IPR020846">
    <property type="entry name" value="MFS_dom"/>
</dbReference>
<feature type="transmembrane region" description="Helical" evidence="4">
    <location>
        <begin position="260"/>
        <end position="279"/>
    </location>
</feature>
<evidence type="ECO:0000313" key="6">
    <source>
        <dbReference type="EMBL" id="MFC3072745.1"/>
    </source>
</evidence>
<proteinExistence type="predicted"/>
<dbReference type="Gene3D" id="1.20.1250.20">
    <property type="entry name" value="MFS general substrate transporter like domains"/>
    <property type="match status" value="1"/>
</dbReference>
<dbReference type="Pfam" id="PF07690">
    <property type="entry name" value="MFS_1"/>
    <property type="match status" value="1"/>
</dbReference>
<keyword evidence="2 4" id="KW-1133">Transmembrane helix</keyword>
<evidence type="ECO:0000256" key="4">
    <source>
        <dbReference type="SAM" id="Phobius"/>
    </source>
</evidence>
<feature type="transmembrane region" description="Helical" evidence="4">
    <location>
        <begin position="231"/>
        <end position="254"/>
    </location>
</feature>
<comment type="caution">
    <text evidence="6">The sequence shown here is derived from an EMBL/GenBank/DDBJ whole genome shotgun (WGS) entry which is preliminary data.</text>
</comment>
<evidence type="ECO:0000256" key="1">
    <source>
        <dbReference type="ARBA" id="ARBA00022692"/>
    </source>
</evidence>
<feature type="transmembrane region" description="Helical" evidence="4">
    <location>
        <begin position="291"/>
        <end position="315"/>
    </location>
</feature>